<evidence type="ECO:0000256" key="1">
    <source>
        <dbReference type="SAM" id="Phobius"/>
    </source>
</evidence>
<dbReference type="Proteomes" id="UP001153636">
    <property type="component" value="Chromosome 8"/>
</dbReference>
<keyword evidence="1" id="KW-1133">Transmembrane helix</keyword>
<feature type="domain" description="Glycosyl-hydrolase family 116 N-terminal" evidence="3">
    <location>
        <begin position="82"/>
        <end position="381"/>
    </location>
</feature>
<sequence>MNQEDKAEGNLSTVIPKYGLKVKLDHKYPEKRDQKYIPRIGVVWSMLPLIFRYLIYYLKSKWNGIKVVMDYVNARDPQQIYGVPIGGIGCGTIGRGFRGEFCRFQLRPGIYEWNTVDADQFIVTIKDENQATILQSLLSTFPKSSLSSWKSRIDGDKCHYTGLYPRAWIEYDLSDYGVYLTCRQISPVIPNDYANSCLPCAVFVWNVKNVCNAQRTVTIAFTFKNGTGNPSDNKATCSSKSFVYENSEGVILYNNLDTIQCTYALSAKTKSEISVSKCLYFDPKSNGSEVWSQLEQNGEFDKIKKSVHEDFYCEMAVGIASKVTVNASQSEEIELSLVWHIPTISFPSSKKTYNRYYTKQFGTDNAILKIVVYAFNNYKMWEQRIYEWQRKVLEDSKLPDWYKGALFNETYYISDGGTLWLLLDDEELKTMSENDPRIEYGRFAYLEGQEYIMYNSYDVHFYASHALHKNWPMLQKCLQYDLKDFVSLEIKENVKELYEGTTCERKKANSVPHDAGSPSEGPLTLVNAYPIHDVSTWRDLNSKFVLQTFRDAFASSPENPDIDYIKNMYDACFTVVQKTLKNDVDEDGLIKNQGIPDQTYDSWVMTGVSAYCGGLWLSALYGMGIMAEKLGKLDDKKLFENILNKAKVAFEKKMWNGRYYNFDCSTDHSKAIMADQLCGHWYLMSSGIKTYDIFPEDHVKTALKTIYKSNVELFCYGNMGAVNGIIEGQVDTASVQSVEVWTGVTYALAATMIYEGMIEEGFKTAGGMYNSMIRCGLAFDTPEALYAEKHMRAVAYMRPLSIWSMQAAWENYISR</sequence>
<gene>
    <name evidence="4" type="ORF">PSYICH_LOCUS14045</name>
</gene>
<name>A0A9P0DBQ5_9CUCU</name>
<reference evidence="4" key="1">
    <citation type="submission" date="2022-01" db="EMBL/GenBank/DDBJ databases">
        <authorList>
            <person name="King R."/>
        </authorList>
    </citation>
    <scope>NUCLEOTIDE SEQUENCE</scope>
</reference>
<feature type="domain" description="Glycosyl-hydrolase family 116 catalytic region" evidence="2">
    <location>
        <begin position="441"/>
        <end position="805"/>
    </location>
</feature>
<evidence type="ECO:0000259" key="2">
    <source>
        <dbReference type="Pfam" id="PF04685"/>
    </source>
</evidence>
<dbReference type="EMBL" id="OV651820">
    <property type="protein sequence ID" value="CAH1113965.1"/>
    <property type="molecule type" value="Genomic_DNA"/>
</dbReference>
<dbReference type="InterPro" id="IPR008928">
    <property type="entry name" value="6-hairpin_glycosidase_sf"/>
</dbReference>
<feature type="transmembrane region" description="Helical" evidence="1">
    <location>
        <begin position="36"/>
        <end position="58"/>
    </location>
</feature>
<keyword evidence="1" id="KW-0472">Membrane</keyword>
<evidence type="ECO:0000313" key="4">
    <source>
        <dbReference type="EMBL" id="CAH1113965.1"/>
    </source>
</evidence>
<dbReference type="Pfam" id="PF12215">
    <property type="entry name" value="Glyco_hydr_116N"/>
    <property type="match status" value="1"/>
</dbReference>
<dbReference type="OrthoDB" id="730489at2759"/>
<dbReference type="SUPFAM" id="SSF48208">
    <property type="entry name" value="Six-hairpin glycosidases"/>
    <property type="match status" value="1"/>
</dbReference>
<organism evidence="4 5">
    <name type="scientific">Psylliodes chrysocephalus</name>
    <dbReference type="NCBI Taxonomy" id="3402493"/>
    <lineage>
        <taxon>Eukaryota</taxon>
        <taxon>Metazoa</taxon>
        <taxon>Ecdysozoa</taxon>
        <taxon>Arthropoda</taxon>
        <taxon>Hexapoda</taxon>
        <taxon>Insecta</taxon>
        <taxon>Pterygota</taxon>
        <taxon>Neoptera</taxon>
        <taxon>Endopterygota</taxon>
        <taxon>Coleoptera</taxon>
        <taxon>Polyphaga</taxon>
        <taxon>Cucujiformia</taxon>
        <taxon>Chrysomeloidea</taxon>
        <taxon>Chrysomelidae</taxon>
        <taxon>Galerucinae</taxon>
        <taxon>Alticini</taxon>
        <taxon>Psylliodes</taxon>
    </lineage>
</organism>
<dbReference type="InterPro" id="IPR024462">
    <property type="entry name" value="GH116_N"/>
</dbReference>
<dbReference type="Gene3D" id="1.50.10.10">
    <property type="match status" value="1"/>
</dbReference>
<dbReference type="GO" id="GO:0008422">
    <property type="term" value="F:beta-glucosidase activity"/>
    <property type="evidence" value="ECO:0007669"/>
    <property type="project" value="TreeGrafter"/>
</dbReference>
<dbReference type="PANTHER" id="PTHR12654:SF0">
    <property type="entry name" value="NON-LYSOSOMAL GLUCOSYLCERAMIDASE"/>
    <property type="match status" value="1"/>
</dbReference>
<dbReference type="GO" id="GO:0005975">
    <property type="term" value="P:carbohydrate metabolic process"/>
    <property type="evidence" value="ECO:0007669"/>
    <property type="project" value="InterPro"/>
</dbReference>
<keyword evidence="5" id="KW-1185">Reference proteome</keyword>
<dbReference type="PANTHER" id="PTHR12654">
    <property type="entry name" value="BILE ACID BETA-GLUCOSIDASE-RELATED"/>
    <property type="match status" value="1"/>
</dbReference>
<dbReference type="Pfam" id="PF04685">
    <property type="entry name" value="DUF608"/>
    <property type="match status" value="1"/>
</dbReference>
<dbReference type="InterPro" id="IPR006775">
    <property type="entry name" value="GH116_catalytic"/>
</dbReference>
<evidence type="ECO:0000313" key="5">
    <source>
        <dbReference type="Proteomes" id="UP001153636"/>
    </source>
</evidence>
<proteinExistence type="predicted"/>
<evidence type="ECO:0008006" key="6">
    <source>
        <dbReference type="Google" id="ProtNLM"/>
    </source>
</evidence>
<protein>
    <recommendedName>
        <fullName evidence="6">NLGase</fullName>
    </recommendedName>
</protein>
<keyword evidence="1" id="KW-0812">Transmembrane</keyword>
<dbReference type="InterPro" id="IPR052566">
    <property type="entry name" value="Non-lysos_glucosylceramidase"/>
</dbReference>
<accession>A0A9P0DBQ5</accession>
<dbReference type="InterPro" id="IPR012341">
    <property type="entry name" value="6hp_glycosidase-like_sf"/>
</dbReference>
<dbReference type="AlphaFoldDB" id="A0A9P0DBQ5"/>
<evidence type="ECO:0000259" key="3">
    <source>
        <dbReference type="Pfam" id="PF12215"/>
    </source>
</evidence>